<comment type="caution">
    <text evidence="2">The sequence shown here is derived from an EMBL/GenBank/DDBJ whole genome shotgun (WGS) entry which is preliminary data.</text>
</comment>
<proteinExistence type="predicted"/>
<dbReference type="SMART" id="SM00450">
    <property type="entry name" value="RHOD"/>
    <property type="match status" value="1"/>
</dbReference>
<feature type="domain" description="Rhodanese" evidence="1">
    <location>
        <begin position="76"/>
        <end position="164"/>
    </location>
</feature>
<dbReference type="Pfam" id="PF00581">
    <property type="entry name" value="Rhodanese"/>
    <property type="match status" value="1"/>
</dbReference>
<name>A0A933W486_UNCEI</name>
<dbReference type="SUPFAM" id="SSF52821">
    <property type="entry name" value="Rhodanese/Cell cycle control phosphatase"/>
    <property type="match status" value="1"/>
</dbReference>
<dbReference type="PANTHER" id="PTHR43031">
    <property type="entry name" value="FAD-DEPENDENT OXIDOREDUCTASE"/>
    <property type="match status" value="1"/>
</dbReference>
<dbReference type="Proteomes" id="UP000696931">
    <property type="component" value="Unassembled WGS sequence"/>
</dbReference>
<evidence type="ECO:0000313" key="3">
    <source>
        <dbReference type="Proteomes" id="UP000696931"/>
    </source>
</evidence>
<accession>A0A933W486</accession>
<dbReference type="PROSITE" id="PS50206">
    <property type="entry name" value="RHODANESE_3"/>
    <property type="match status" value="1"/>
</dbReference>
<sequence>MTEKRSTGFAPNERRKLQGVAPALATLVLVALVGLSALSAGCGGGSGSAANGAGSGAPAAKAGVMSATEAKAFLDAHPEALVLDVREPSEWNDDLGHIDRARQIPSGQVGSRVAELAEFKDKPVLVVCRVGMRSHYAAQFLASQGFTQVSNLNGGMDAWRKAGY</sequence>
<dbReference type="CDD" id="cd00158">
    <property type="entry name" value="RHOD"/>
    <property type="match status" value="1"/>
</dbReference>
<evidence type="ECO:0000259" key="1">
    <source>
        <dbReference type="PROSITE" id="PS50206"/>
    </source>
</evidence>
<gene>
    <name evidence="2" type="ORF">HZA61_14890</name>
</gene>
<dbReference type="InterPro" id="IPR001763">
    <property type="entry name" value="Rhodanese-like_dom"/>
</dbReference>
<dbReference type="PANTHER" id="PTHR43031:SF1">
    <property type="entry name" value="PYRIDINE NUCLEOTIDE-DISULPHIDE OXIDOREDUCTASE"/>
    <property type="match status" value="1"/>
</dbReference>
<evidence type="ECO:0000313" key="2">
    <source>
        <dbReference type="EMBL" id="MBI5170773.1"/>
    </source>
</evidence>
<dbReference type="EMBL" id="JACRIW010000108">
    <property type="protein sequence ID" value="MBI5170773.1"/>
    <property type="molecule type" value="Genomic_DNA"/>
</dbReference>
<dbReference type="InterPro" id="IPR036873">
    <property type="entry name" value="Rhodanese-like_dom_sf"/>
</dbReference>
<reference evidence="2" key="1">
    <citation type="submission" date="2020-07" db="EMBL/GenBank/DDBJ databases">
        <title>Huge and variable diversity of episymbiotic CPR bacteria and DPANN archaea in groundwater ecosystems.</title>
        <authorList>
            <person name="He C.Y."/>
            <person name="Keren R."/>
            <person name="Whittaker M."/>
            <person name="Farag I.F."/>
            <person name="Doudna J."/>
            <person name="Cate J.H.D."/>
            <person name="Banfield J.F."/>
        </authorList>
    </citation>
    <scope>NUCLEOTIDE SEQUENCE</scope>
    <source>
        <strain evidence="2">NC_groundwater_1813_Pr3_B-0.1um_71_17</strain>
    </source>
</reference>
<organism evidence="2 3">
    <name type="scientific">Eiseniibacteriota bacterium</name>
    <dbReference type="NCBI Taxonomy" id="2212470"/>
    <lineage>
        <taxon>Bacteria</taxon>
        <taxon>Candidatus Eiseniibacteriota</taxon>
    </lineage>
</organism>
<dbReference type="AlphaFoldDB" id="A0A933W486"/>
<dbReference type="Gene3D" id="3.40.250.10">
    <property type="entry name" value="Rhodanese-like domain"/>
    <property type="match status" value="1"/>
</dbReference>
<dbReference type="InterPro" id="IPR050229">
    <property type="entry name" value="GlpE_sulfurtransferase"/>
</dbReference>
<protein>
    <submittedName>
        <fullName evidence="2">Rhodanese-like domain-containing protein</fullName>
    </submittedName>
</protein>